<name>A0AAV7I4A5_COTGL</name>
<comment type="caution">
    <text evidence="1">The sequence shown here is derived from an EMBL/GenBank/DDBJ whole genome shotgun (WGS) entry which is preliminary data.</text>
</comment>
<accession>A0AAV7I4A5</accession>
<dbReference type="AlphaFoldDB" id="A0AAV7I4A5"/>
<dbReference type="Proteomes" id="UP000826195">
    <property type="component" value="Unassembled WGS sequence"/>
</dbReference>
<evidence type="ECO:0000313" key="2">
    <source>
        <dbReference type="Proteomes" id="UP000826195"/>
    </source>
</evidence>
<sequence length="204" mass="23658">MLYWCYDGGVWKCWLKDNKGGNPFPLVFSVSADPRMGSSRWINTTKTKKWYMSGILRVGASPGSVDRQSHRASACRLTVSLFSVVSVAWYWHSYRTLSSLECSILFQSRCLLVGWELLYCYVPSYSTLNASLYLTGEFCTVGSIIRYGYGVVVVPDREVESYETRVGEKEIRRLCRRCAASVFGACKNILLFYNYQYQQYWYRW</sequence>
<protein>
    <submittedName>
        <fullName evidence="1">Uncharacterized protein</fullName>
    </submittedName>
</protein>
<gene>
    <name evidence="1" type="ORF">KQX54_001300</name>
</gene>
<dbReference type="EMBL" id="JAHXZJ010002241">
    <property type="protein sequence ID" value="KAH0544128.1"/>
    <property type="molecule type" value="Genomic_DNA"/>
</dbReference>
<organism evidence="1 2">
    <name type="scientific">Cotesia glomerata</name>
    <name type="common">Lepidopteran parasitic wasp</name>
    <name type="synonym">Apanteles glomeratus</name>
    <dbReference type="NCBI Taxonomy" id="32391"/>
    <lineage>
        <taxon>Eukaryota</taxon>
        <taxon>Metazoa</taxon>
        <taxon>Ecdysozoa</taxon>
        <taxon>Arthropoda</taxon>
        <taxon>Hexapoda</taxon>
        <taxon>Insecta</taxon>
        <taxon>Pterygota</taxon>
        <taxon>Neoptera</taxon>
        <taxon>Endopterygota</taxon>
        <taxon>Hymenoptera</taxon>
        <taxon>Apocrita</taxon>
        <taxon>Ichneumonoidea</taxon>
        <taxon>Braconidae</taxon>
        <taxon>Microgastrinae</taxon>
        <taxon>Cotesia</taxon>
    </lineage>
</organism>
<reference evidence="1 2" key="1">
    <citation type="journal article" date="2021" name="J. Hered.">
        <title>A chromosome-level genome assembly of the parasitoid wasp, Cotesia glomerata (Hymenoptera: Braconidae).</title>
        <authorList>
            <person name="Pinto B.J."/>
            <person name="Weis J.J."/>
            <person name="Gamble T."/>
            <person name="Ode P.J."/>
            <person name="Paul R."/>
            <person name="Zaspel J.M."/>
        </authorList>
    </citation>
    <scope>NUCLEOTIDE SEQUENCE [LARGE SCALE GENOMIC DNA]</scope>
    <source>
        <strain evidence="1">CgM1</strain>
    </source>
</reference>
<evidence type="ECO:0000313" key="1">
    <source>
        <dbReference type="EMBL" id="KAH0544128.1"/>
    </source>
</evidence>
<proteinExistence type="predicted"/>
<keyword evidence="2" id="KW-1185">Reference proteome</keyword>